<reference evidence="2" key="1">
    <citation type="journal article" date="2023" name="Mol. Phylogenet. Evol.">
        <title>Genome-scale phylogeny and comparative genomics of the fungal order Sordariales.</title>
        <authorList>
            <person name="Hensen N."/>
            <person name="Bonometti L."/>
            <person name="Westerberg I."/>
            <person name="Brannstrom I.O."/>
            <person name="Guillou S."/>
            <person name="Cros-Aarteil S."/>
            <person name="Calhoun S."/>
            <person name="Haridas S."/>
            <person name="Kuo A."/>
            <person name="Mondo S."/>
            <person name="Pangilinan J."/>
            <person name="Riley R."/>
            <person name="LaButti K."/>
            <person name="Andreopoulos B."/>
            <person name="Lipzen A."/>
            <person name="Chen C."/>
            <person name="Yan M."/>
            <person name="Daum C."/>
            <person name="Ng V."/>
            <person name="Clum A."/>
            <person name="Steindorff A."/>
            <person name="Ohm R.A."/>
            <person name="Martin F."/>
            <person name="Silar P."/>
            <person name="Natvig D.O."/>
            <person name="Lalanne C."/>
            <person name="Gautier V."/>
            <person name="Ament-Velasquez S.L."/>
            <person name="Kruys A."/>
            <person name="Hutchinson M.I."/>
            <person name="Powell A.J."/>
            <person name="Barry K."/>
            <person name="Miller A.N."/>
            <person name="Grigoriev I.V."/>
            <person name="Debuchy R."/>
            <person name="Gladieux P."/>
            <person name="Hiltunen Thoren M."/>
            <person name="Johannesson H."/>
        </authorList>
    </citation>
    <scope>NUCLEOTIDE SEQUENCE</scope>
    <source>
        <strain evidence="2">CBS 508.74</strain>
    </source>
</reference>
<dbReference type="EMBL" id="MU853346">
    <property type="protein sequence ID" value="KAK4111445.1"/>
    <property type="molecule type" value="Genomic_DNA"/>
</dbReference>
<evidence type="ECO:0000256" key="1">
    <source>
        <dbReference type="SAM" id="MobiDB-lite"/>
    </source>
</evidence>
<evidence type="ECO:0000313" key="3">
    <source>
        <dbReference type="Proteomes" id="UP001302812"/>
    </source>
</evidence>
<feature type="compositionally biased region" description="Basic and acidic residues" evidence="1">
    <location>
        <begin position="75"/>
        <end position="88"/>
    </location>
</feature>
<comment type="caution">
    <text evidence="2">The sequence shown here is derived from an EMBL/GenBank/DDBJ whole genome shotgun (WGS) entry which is preliminary data.</text>
</comment>
<protein>
    <submittedName>
        <fullName evidence="2">Uncharacterized protein</fullName>
    </submittedName>
</protein>
<feature type="region of interest" description="Disordered" evidence="1">
    <location>
        <begin position="31"/>
        <end position="153"/>
    </location>
</feature>
<feature type="compositionally biased region" description="Basic residues" evidence="1">
    <location>
        <begin position="106"/>
        <end position="117"/>
    </location>
</feature>
<keyword evidence="3" id="KW-1185">Reference proteome</keyword>
<dbReference type="AlphaFoldDB" id="A0AAN6TBT1"/>
<organism evidence="2 3">
    <name type="scientific">Canariomyces notabilis</name>
    <dbReference type="NCBI Taxonomy" id="2074819"/>
    <lineage>
        <taxon>Eukaryota</taxon>
        <taxon>Fungi</taxon>
        <taxon>Dikarya</taxon>
        <taxon>Ascomycota</taxon>
        <taxon>Pezizomycotina</taxon>
        <taxon>Sordariomycetes</taxon>
        <taxon>Sordariomycetidae</taxon>
        <taxon>Sordariales</taxon>
        <taxon>Chaetomiaceae</taxon>
        <taxon>Canariomyces</taxon>
    </lineage>
</organism>
<dbReference type="RefSeq" id="XP_064669015.1">
    <property type="nucleotide sequence ID" value="XM_064808710.1"/>
</dbReference>
<feature type="compositionally biased region" description="Basic and acidic residues" evidence="1">
    <location>
        <begin position="31"/>
        <end position="53"/>
    </location>
</feature>
<reference evidence="2" key="2">
    <citation type="submission" date="2023-05" db="EMBL/GenBank/DDBJ databases">
        <authorList>
            <consortium name="Lawrence Berkeley National Laboratory"/>
            <person name="Steindorff A."/>
            <person name="Hensen N."/>
            <person name="Bonometti L."/>
            <person name="Westerberg I."/>
            <person name="Brannstrom I.O."/>
            <person name="Guillou S."/>
            <person name="Cros-Aarteil S."/>
            <person name="Calhoun S."/>
            <person name="Haridas S."/>
            <person name="Kuo A."/>
            <person name="Mondo S."/>
            <person name="Pangilinan J."/>
            <person name="Riley R."/>
            <person name="Labutti K."/>
            <person name="Andreopoulos B."/>
            <person name="Lipzen A."/>
            <person name="Chen C."/>
            <person name="Yanf M."/>
            <person name="Daum C."/>
            <person name="Ng V."/>
            <person name="Clum A."/>
            <person name="Ohm R."/>
            <person name="Martin F."/>
            <person name="Silar P."/>
            <person name="Natvig D."/>
            <person name="Lalanne C."/>
            <person name="Gautier V."/>
            <person name="Ament-Velasquez S.L."/>
            <person name="Kruys A."/>
            <person name="Hutchinson M.I."/>
            <person name="Powell A.J."/>
            <person name="Barry K."/>
            <person name="Miller A.N."/>
            <person name="Grigoriev I.V."/>
            <person name="Debuchy R."/>
            <person name="Gladieux P."/>
            <person name="Thoren M.H."/>
            <person name="Johannesson H."/>
        </authorList>
    </citation>
    <scope>NUCLEOTIDE SEQUENCE</scope>
    <source>
        <strain evidence="2">CBS 508.74</strain>
    </source>
</reference>
<gene>
    <name evidence="2" type="ORF">N656DRAFT_162899</name>
</gene>
<name>A0AAN6TBT1_9PEZI</name>
<sequence length="218" mass="23995">MTRGRSKTLRIVSRDRHTGLSRTLRAQLLEHPRFRAKLEQAEREIRGAMERSRQTAGSSIGDDDAAESQQTTKSTEPEDKEMDRRSDTDQADDDPDPLVLRVGCFVRKRPPPKRGLRRGAGEARVASGLADRPQPSGSAAQGQGEEAQSSPEGGGMMLLLESLLPRRVSVMRMYSTSTYAETTGNQFGGLSVQIPQLLHNQNGDTSGFITATFWGWNP</sequence>
<proteinExistence type="predicted"/>
<dbReference type="Proteomes" id="UP001302812">
    <property type="component" value="Unassembled WGS sequence"/>
</dbReference>
<dbReference type="GeneID" id="89932833"/>
<accession>A0AAN6TBT1</accession>
<evidence type="ECO:0000313" key="2">
    <source>
        <dbReference type="EMBL" id="KAK4111445.1"/>
    </source>
</evidence>